<dbReference type="PANTHER" id="PTHR36508">
    <property type="entry name" value="PROTEIN SLYX"/>
    <property type="match status" value="1"/>
</dbReference>
<keyword evidence="2" id="KW-0175">Coiled coil</keyword>
<organism evidence="3 4">
    <name type="scientific">Snodgrassella alvi SCGC AB-598-J21</name>
    <dbReference type="NCBI Taxonomy" id="1385367"/>
    <lineage>
        <taxon>Bacteria</taxon>
        <taxon>Pseudomonadati</taxon>
        <taxon>Pseudomonadota</taxon>
        <taxon>Betaproteobacteria</taxon>
        <taxon>Neisseriales</taxon>
        <taxon>Neisseriaceae</taxon>
        <taxon>Snodgrassella</taxon>
    </lineage>
</organism>
<evidence type="ECO:0000313" key="3">
    <source>
        <dbReference type="EMBL" id="KEQ00852.1"/>
    </source>
</evidence>
<dbReference type="PANTHER" id="PTHR36508:SF1">
    <property type="entry name" value="PROTEIN SLYX"/>
    <property type="match status" value="1"/>
</dbReference>
<gene>
    <name evidence="1" type="primary">slyX</name>
    <name evidence="3" type="ORF">SASC598J21_013690</name>
</gene>
<sequence>MDNNMPEILEALQHRIEELEIESALQAETIQSLSDTIARIQQTLDLQQAQLRLLYQRLPDKIENGNEPFNPANEIPPHY</sequence>
<dbReference type="HAMAP" id="MF_00715">
    <property type="entry name" value="SlyX"/>
    <property type="match status" value="1"/>
</dbReference>
<feature type="coiled-coil region" evidence="2">
    <location>
        <begin position="9"/>
        <end position="50"/>
    </location>
</feature>
<name>A0A074VAF6_9NEIS</name>
<dbReference type="InterPro" id="IPR007236">
    <property type="entry name" value="SlyX"/>
</dbReference>
<dbReference type="EMBL" id="AVQL01000443">
    <property type="protein sequence ID" value="KEQ00852.1"/>
    <property type="molecule type" value="Genomic_DNA"/>
</dbReference>
<comment type="caution">
    <text evidence="3">The sequence shown here is derived from an EMBL/GenBank/DDBJ whole genome shotgun (WGS) entry which is preliminary data.</text>
</comment>
<dbReference type="NCBIfam" id="NF003316">
    <property type="entry name" value="PRK04325.1"/>
    <property type="match status" value="1"/>
</dbReference>
<evidence type="ECO:0000256" key="2">
    <source>
        <dbReference type="SAM" id="Coils"/>
    </source>
</evidence>
<dbReference type="Proteomes" id="UP000027644">
    <property type="component" value="Unassembled WGS sequence"/>
</dbReference>
<evidence type="ECO:0000313" key="4">
    <source>
        <dbReference type="Proteomes" id="UP000027644"/>
    </source>
</evidence>
<evidence type="ECO:0000256" key="1">
    <source>
        <dbReference type="HAMAP-Rule" id="MF_00715"/>
    </source>
</evidence>
<protein>
    <recommendedName>
        <fullName evidence="1">Protein SlyX homolog</fullName>
    </recommendedName>
</protein>
<dbReference type="AlphaFoldDB" id="A0A074VAF6"/>
<dbReference type="Pfam" id="PF04102">
    <property type="entry name" value="SlyX"/>
    <property type="match status" value="1"/>
</dbReference>
<accession>A0A074VAF6</accession>
<proteinExistence type="inferred from homology"/>
<comment type="similarity">
    <text evidence="1">Belongs to the SlyX family.</text>
</comment>
<reference evidence="3 4" key="1">
    <citation type="journal article" date="2014" name="PLoS Genet.">
        <title>Hidden diversity in honey bee gut symbionts detected by single-cell genomics.</title>
        <authorList>
            <person name="Engel P."/>
            <person name="Stepanauskas R."/>
            <person name="Moran N."/>
        </authorList>
    </citation>
    <scope>NUCLEOTIDE SEQUENCE [LARGE SCALE GENOMIC DNA]</scope>
    <source>
        <strain evidence="3 4">SCGC AB-598-J21</strain>
    </source>
</reference>